<dbReference type="AlphaFoldDB" id="M1ANU7"/>
<organism evidence="2 3">
    <name type="scientific">Solanum tuberosum</name>
    <name type="common">Potato</name>
    <dbReference type="NCBI Taxonomy" id="4113"/>
    <lineage>
        <taxon>Eukaryota</taxon>
        <taxon>Viridiplantae</taxon>
        <taxon>Streptophyta</taxon>
        <taxon>Embryophyta</taxon>
        <taxon>Tracheophyta</taxon>
        <taxon>Spermatophyta</taxon>
        <taxon>Magnoliopsida</taxon>
        <taxon>eudicotyledons</taxon>
        <taxon>Gunneridae</taxon>
        <taxon>Pentapetalae</taxon>
        <taxon>asterids</taxon>
        <taxon>lamiids</taxon>
        <taxon>Solanales</taxon>
        <taxon>Solanaceae</taxon>
        <taxon>Solanoideae</taxon>
        <taxon>Solaneae</taxon>
        <taxon>Solanum</taxon>
    </lineage>
</organism>
<evidence type="ECO:0000256" key="1">
    <source>
        <dbReference type="SAM" id="MobiDB-lite"/>
    </source>
</evidence>
<proteinExistence type="predicted"/>
<feature type="compositionally biased region" description="Basic and acidic residues" evidence="1">
    <location>
        <begin position="9"/>
        <end position="22"/>
    </location>
</feature>
<feature type="region of interest" description="Disordered" evidence="1">
    <location>
        <begin position="1"/>
        <end position="22"/>
    </location>
</feature>
<evidence type="ECO:0000313" key="3">
    <source>
        <dbReference type="Proteomes" id="UP000011115"/>
    </source>
</evidence>
<name>M1ANU7_SOLTU</name>
<dbReference type="HOGENOM" id="CLU_3018051_0_0_1"/>
<evidence type="ECO:0000313" key="2">
    <source>
        <dbReference type="EnsemblPlants" id="PGSC0003DMT400026886"/>
    </source>
</evidence>
<reference evidence="3" key="1">
    <citation type="journal article" date="2011" name="Nature">
        <title>Genome sequence and analysis of the tuber crop potato.</title>
        <authorList>
            <consortium name="The Potato Genome Sequencing Consortium"/>
        </authorList>
    </citation>
    <scope>NUCLEOTIDE SEQUENCE [LARGE SCALE GENOMIC DNA]</scope>
    <source>
        <strain evidence="3">cv. DM1-3 516 R44</strain>
    </source>
</reference>
<keyword evidence="3" id="KW-1185">Reference proteome</keyword>
<protein>
    <submittedName>
        <fullName evidence="2">Sugar transporter</fullName>
    </submittedName>
</protein>
<dbReference type="Proteomes" id="UP000011115">
    <property type="component" value="Unassembled WGS sequence"/>
</dbReference>
<dbReference type="PaxDb" id="4113-PGSC0003DMT400026886"/>
<reference evidence="2" key="2">
    <citation type="submission" date="2015-06" db="UniProtKB">
        <authorList>
            <consortium name="EnsemblPlants"/>
        </authorList>
    </citation>
    <scope>IDENTIFICATION</scope>
    <source>
        <strain evidence="2">DM1-3 516 R44</strain>
    </source>
</reference>
<dbReference type="EnsemblPlants" id="PGSC0003DMT400026886">
    <property type="protein sequence ID" value="PGSC0003DMT400026886"/>
    <property type="gene ID" value="PGSC0003DMG402010374"/>
</dbReference>
<sequence>MRASPGSIPHREAEQKQQRKGNCREIYNKLKEETMTGPVDHITQIATLSLRNQTNK</sequence>
<accession>M1ANU7</accession>
<dbReference type="Gramene" id="PGSC0003DMT400026886">
    <property type="protein sequence ID" value="PGSC0003DMT400026886"/>
    <property type="gene ID" value="PGSC0003DMG402010374"/>
</dbReference>
<dbReference type="InParanoid" id="M1ANU7"/>